<dbReference type="EMBL" id="JAGSOJ010000001">
    <property type="protein sequence ID" value="MCM1989042.1"/>
    <property type="molecule type" value="Genomic_DNA"/>
</dbReference>
<name>A0A9J6NX59_9CLOT</name>
<evidence type="ECO:0000313" key="2">
    <source>
        <dbReference type="Proteomes" id="UP001056429"/>
    </source>
</evidence>
<organism evidence="1 2">
    <name type="scientific">Oceanirhabdus seepicola</name>
    <dbReference type="NCBI Taxonomy" id="2828781"/>
    <lineage>
        <taxon>Bacteria</taxon>
        <taxon>Bacillati</taxon>
        <taxon>Bacillota</taxon>
        <taxon>Clostridia</taxon>
        <taxon>Eubacteriales</taxon>
        <taxon>Clostridiaceae</taxon>
        <taxon>Oceanirhabdus</taxon>
    </lineage>
</organism>
<dbReference type="AlphaFoldDB" id="A0A9J6NX59"/>
<evidence type="ECO:0000313" key="1">
    <source>
        <dbReference type="EMBL" id="MCM1989042.1"/>
    </source>
</evidence>
<gene>
    <name evidence="1" type="ORF">KDK92_04755</name>
</gene>
<accession>A0A9J6NX59</accession>
<dbReference type="RefSeq" id="WP_250857907.1">
    <property type="nucleotide sequence ID" value="NZ_JAGSOJ010000001.1"/>
</dbReference>
<reference evidence="1" key="2">
    <citation type="submission" date="2021-04" db="EMBL/GenBank/DDBJ databases">
        <authorList>
            <person name="Dong X."/>
        </authorList>
    </citation>
    <scope>NUCLEOTIDE SEQUENCE</scope>
    <source>
        <strain evidence="1">ZWT</strain>
    </source>
</reference>
<keyword evidence="2" id="KW-1185">Reference proteome</keyword>
<reference evidence="1" key="1">
    <citation type="journal article" date="2021" name="mSystems">
        <title>Bacteria and Archaea Synergistically Convert Glycine Betaine to Biogenic Methane in the Formosa Cold Seep of the South China Sea.</title>
        <authorList>
            <person name="Li L."/>
            <person name="Zhang W."/>
            <person name="Zhang S."/>
            <person name="Song L."/>
            <person name="Sun Q."/>
            <person name="Zhang H."/>
            <person name="Xiang H."/>
            <person name="Dong X."/>
        </authorList>
    </citation>
    <scope>NUCLEOTIDE SEQUENCE</scope>
    <source>
        <strain evidence="1">ZWT</strain>
    </source>
</reference>
<comment type="caution">
    <text evidence="1">The sequence shown here is derived from an EMBL/GenBank/DDBJ whole genome shotgun (WGS) entry which is preliminary data.</text>
</comment>
<dbReference type="Proteomes" id="UP001056429">
    <property type="component" value="Unassembled WGS sequence"/>
</dbReference>
<sequence>MIRKKLITLVVVGTILLGGTAFGVYASSEQSDKQTKATVQEGLLASGLTEESKAELAWELTEEPKGELACEFTVEPKNAIVTLTNEADIYNVVLDYFIELDVALNNDMKYIAVNFDTNIDNETKEKIKENLKKYNVDVIEGNVEELLAKGLGDEYGNLDGILLSISDIKIESENKIIINGSKYRSGVGAVSTHVTVNNDNGTWKIQSSTPVIAS</sequence>
<proteinExistence type="predicted"/>
<protein>
    <submittedName>
        <fullName evidence="1">Uncharacterized protein</fullName>
    </submittedName>
</protein>